<reference evidence="6" key="1">
    <citation type="submission" date="2022-12" db="EMBL/GenBank/DDBJ databases">
        <title>Vibrio parahaemolyticus become highly virulent by producing novel Tc toxins.</title>
        <authorList>
            <person name="Yang F."/>
            <person name="You Y."/>
            <person name="Lai Q."/>
            <person name="Xu L."/>
            <person name="Li F."/>
        </authorList>
    </citation>
    <scope>NUCLEOTIDE SEQUENCE</scope>
    <source>
        <strain evidence="6">Vp-HL-202005</strain>
    </source>
</reference>
<dbReference type="GO" id="GO:0000271">
    <property type="term" value="P:polysaccharide biosynthetic process"/>
    <property type="evidence" value="ECO:0007669"/>
    <property type="project" value="InterPro"/>
</dbReference>
<dbReference type="GO" id="GO:0005886">
    <property type="term" value="C:plasma membrane"/>
    <property type="evidence" value="ECO:0007669"/>
    <property type="project" value="TreeGrafter"/>
</dbReference>
<dbReference type="Pfam" id="PF04138">
    <property type="entry name" value="GtrA_DPMS_TM"/>
    <property type="match status" value="1"/>
</dbReference>
<dbReference type="Proteomes" id="UP001156560">
    <property type="component" value="Chromosome 1"/>
</dbReference>
<dbReference type="PANTHER" id="PTHR38459:SF1">
    <property type="entry name" value="PROPHAGE BACTOPRENOL-LINKED GLUCOSE TRANSLOCASE HOMOLOG"/>
    <property type="match status" value="1"/>
</dbReference>
<dbReference type="RefSeq" id="WP_020839953.1">
    <property type="nucleotide sequence ID" value="NZ_CABMHD010000004.1"/>
</dbReference>
<evidence type="ECO:0000313" key="6">
    <source>
        <dbReference type="EMBL" id="WAT90415.1"/>
    </source>
</evidence>
<name>A0AA47L6R5_VIBPH</name>
<evidence type="ECO:0000256" key="4">
    <source>
        <dbReference type="ARBA" id="ARBA00022989"/>
    </source>
</evidence>
<sequence>MFTRYALVGFVNTGVHFISFFFLIALGYVQSISNLVAFSIAVSCSYLLNAKFTFKAQYKPAEYAVYVLFMGFLSYLIGSFGDYLMLPSLISLITFSALSLVIGYRFSKFLFKKEK</sequence>
<evidence type="ECO:0000256" key="3">
    <source>
        <dbReference type="ARBA" id="ARBA00022692"/>
    </source>
</evidence>
<protein>
    <submittedName>
        <fullName evidence="6">GtrA family protein</fullName>
    </submittedName>
</protein>
<proteinExistence type="inferred from homology"/>
<dbReference type="PANTHER" id="PTHR38459">
    <property type="entry name" value="PROPHAGE BACTOPRENOL-LINKED GLUCOSE TRANSLOCASE HOMOLOG"/>
    <property type="match status" value="1"/>
</dbReference>
<comment type="subcellular location">
    <subcellularLocation>
        <location evidence="1">Membrane</location>
        <topology evidence="1">Multi-pass membrane protein</topology>
    </subcellularLocation>
</comment>
<organism evidence="6 7">
    <name type="scientific">Vibrio parahaemolyticus</name>
    <dbReference type="NCBI Taxonomy" id="670"/>
    <lineage>
        <taxon>Bacteria</taxon>
        <taxon>Pseudomonadati</taxon>
        <taxon>Pseudomonadota</taxon>
        <taxon>Gammaproteobacteria</taxon>
        <taxon>Vibrionales</taxon>
        <taxon>Vibrionaceae</taxon>
        <taxon>Vibrio</taxon>
    </lineage>
</organism>
<keyword evidence="4" id="KW-1133">Transmembrane helix</keyword>
<evidence type="ECO:0000256" key="5">
    <source>
        <dbReference type="ARBA" id="ARBA00023136"/>
    </source>
</evidence>
<evidence type="ECO:0000256" key="2">
    <source>
        <dbReference type="ARBA" id="ARBA00009399"/>
    </source>
</evidence>
<evidence type="ECO:0000313" key="7">
    <source>
        <dbReference type="Proteomes" id="UP001156560"/>
    </source>
</evidence>
<gene>
    <name evidence="6" type="ORF">O1Q84_00880</name>
</gene>
<evidence type="ECO:0000256" key="1">
    <source>
        <dbReference type="ARBA" id="ARBA00004141"/>
    </source>
</evidence>
<dbReference type="InterPro" id="IPR051401">
    <property type="entry name" value="GtrA_CellWall_Glycosyl"/>
</dbReference>
<dbReference type="EMBL" id="CP114194">
    <property type="protein sequence ID" value="WAT90415.1"/>
    <property type="molecule type" value="Genomic_DNA"/>
</dbReference>
<keyword evidence="3" id="KW-0812">Transmembrane</keyword>
<dbReference type="AlphaFoldDB" id="A0AA47L6R5"/>
<dbReference type="InterPro" id="IPR007267">
    <property type="entry name" value="GtrA_DPMS_TM"/>
</dbReference>
<comment type="similarity">
    <text evidence="2">Belongs to the GtrA family.</text>
</comment>
<keyword evidence="5" id="KW-0472">Membrane</keyword>
<accession>A0AA47L6R5</accession>